<dbReference type="RefSeq" id="WP_143332542.1">
    <property type="nucleotide sequence ID" value="NZ_AP019697.1"/>
</dbReference>
<feature type="active site" description="Proton acceptor" evidence="9">
    <location>
        <position position="165"/>
    </location>
</feature>
<accession>A0A8D5A5U9</accession>
<dbReference type="InterPro" id="IPR000652">
    <property type="entry name" value="Triosephosphate_isomerase"/>
</dbReference>
<feature type="binding site" evidence="9">
    <location>
        <position position="171"/>
    </location>
    <ligand>
        <name>substrate</name>
    </ligand>
</feature>
<dbReference type="AlphaFoldDB" id="A0A8D5A5U9"/>
<dbReference type="InterPro" id="IPR022896">
    <property type="entry name" value="TrioseP_Isoase_bac/euk"/>
</dbReference>
<dbReference type="GO" id="GO:0019563">
    <property type="term" value="P:glycerol catabolic process"/>
    <property type="evidence" value="ECO:0007669"/>
    <property type="project" value="TreeGrafter"/>
</dbReference>
<dbReference type="GO" id="GO:0006094">
    <property type="term" value="P:gluconeogenesis"/>
    <property type="evidence" value="ECO:0007669"/>
    <property type="project" value="UniProtKB-UniRule"/>
</dbReference>
<keyword evidence="12" id="KW-1185">Reference proteome</keyword>
<dbReference type="NCBIfam" id="TIGR00419">
    <property type="entry name" value="tim"/>
    <property type="match status" value="1"/>
</dbReference>
<evidence type="ECO:0000256" key="1">
    <source>
        <dbReference type="ARBA" id="ARBA00004680"/>
    </source>
</evidence>
<dbReference type="CDD" id="cd00311">
    <property type="entry name" value="TIM"/>
    <property type="match status" value="1"/>
</dbReference>
<dbReference type="PANTHER" id="PTHR21139">
    <property type="entry name" value="TRIOSEPHOSPHATE ISOMERASE"/>
    <property type="match status" value="1"/>
</dbReference>
<dbReference type="FunFam" id="3.20.20.70:FF:000016">
    <property type="entry name" value="Triosephosphate isomerase"/>
    <property type="match status" value="1"/>
</dbReference>
<feature type="binding site" evidence="9">
    <location>
        <begin position="232"/>
        <end position="233"/>
    </location>
    <ligand>
        <name>substrate</name>
    </ligand>
</feature>
<comment type="similarity">
    <text evidence="2 9 10">Belongs to the triosephosphate isomerase family.</text>
</comment>
<evidence type="ECO:0000256" key="4">
    <source>
        <dbReference type="ARBA" id="ARBA00019397"/>
    </source>
</evidence>
<dbReference type="KEGG" id="dho:Dia5BBH33_11010"/>
<dbReference type="Proteomes" id="UP000320585">
    <property type="component" value="Chromosome"/>
</dbReference>
<gene>
    <name evidence="9 11" type="primary">tpiA</name>
    <name evidence="11" type="ORF">Dia5BBH33_11010</name>
</gene>
<dbReference type="Pfam" id="PF00121">
    <property type="entry name" value="TIM"/>
    <property type="match status" value="1"/>
</dbReference>
<dbReference type="EMBL" id="AP019697">
    <property type="protein sequence ID" value="BBK25166.1"/>
    <property type="molecule type" value="Genomic_DNA"/>
</dbReference>
<evidence type="ECO:0000256" key="5">
    <source>
        <dbReference type="ARBA" id="ARBA00022432"/>
    </source>
</evidence>
<comment type="pathway">
    <text evidence="9 10">Carbohydrate biosynthesis; gluconeogenesis.</text>
</comment>
<dbReference type="HAMAP" id="MF_00147_B">
    <property type="entry name" value="TIM_B"/>
    <property type="match status" value="1"/>
</dbReference>
<dbReference type="InterPro" id="IPR035990">
    <property type="entry name" value="TIM_sf"/>
</dbReference>
<feature type="active site" description="Electrophile" evidence="9">
    <location>
        <position position="93"/>
    </location>
</feature>
<feature type="binding site" evidence="9">
    <location>
        <position position="211"/>
    </location>
    <ligand>
        <name>substrate</name>
    </ligand>
</feature>
<evidence type="ECO:0000256" key="7">
    <source>
        <dbReference type="ARBA" id="ARBA00023152"/>
    </source>
</evidence>
<comment type="subcellular location">
    <subcellularLocation>
        <location evidence="9 10">Cytoplasm</location>
    </subcellularLocation>
</comment>
<keyword evidence="7 9" id="KW-0324">Glycolysis</keyword>
<organism evidence="11 12">
    <name type="scientific">Dialister hominis</name>
    <dbReference type="NCBI Taxonomy" id="2582419"/>
    <lineage>
        <taxon>Bacteria</taxon>
        <taxon>Bacillati</taxon>
        <taxon>Bacillota</taxon>
        <taxon>Negativicutes</taxon>
        <taxon>Veillonellales</taxon>
        <taxon>Veillonellaceae</taxon>
        <taxon>Dialister</taxon>
    </lineage>
</organism>
<evidence type="ECO:0000256" key="2">
    <source>
        <dbReference type="ARBA" id="ARBA00007422"/>
    </source>
</evidence>
<dbReference type="EC" id="5.3.1.1" evidence="3 9"/>
<evidence type="ECO:0000256" key="9">
    <source>
        <dbReference type="HAMAP-Rule" id="MF_00147"/>
    </source>
</evidence>
<dbReference type="GO" id="GO:0004807">
    <property type="term" value="F:triose-phosphate isomerase activity"/>
    <property type="evidence" value="ECO:0007669"/>
    <property type="project" value="UniProtKB-UniRule"/>
</dbReference>
<protein>
    <recommendedName>
        <fullName evidence="4 9">Triosephosphate isomerase</fullName>
        <shortName evidence="9">TIM</shortName>
        <shortName evidence="9">TPI</shortName>
        <ecNumber evidence="3 9">5.3.1.1</ecNumber>
    </recommendedName>
    <alternativeName>
        <fullName evidence="9">Triose-phosphate isomerase</fullName>
    </alternativeName>
</protein>
<dbReference type="GO" id="GO:0006096">
    <property type="term" value="P:glycolytic process"/>
    <property type="evidence" value="ECO:0007669"/>
    <property type="project" value="UniProtKB-UniRule"/>
</dbReference>
<evidence type="ECO:0000256" key="10">
    <source>
        <dbReference type="RuleBase" id="RU363013"/>
    </source>
</evidence>
<comment type="function">
    <text evidence="9">Involved in the gluconeogenesis. Catalyzes stereospecifically the conversion of dihydroxyacetone phosphate (DHAP) to D-glyceraldehyde-3-phosphate (G3P).</text>
</comment>
<dbReference type="PROSITE" id="PS00171">
    <property type="entry name" value="TIM_1"/>
    <property type="match status" value="1"/>
</dbReference>
<name>A0A8D5A5U9_9FIRM</name>
<dbReference type="UniPathway" id="UPA00138"/>
<dbReference type="OrthoDB" id="9809429at2"/>
<evidence type="ECO:0000313" key="11">
    <source>
        <dbReference type="EMBL" id="BBK25166.1"/>
    </source>
</evidence>
<evidence type="ECO:0000256" key="3">
    <source>
        <dbReference type="ARBA" id="ARBA00011940"/>
    </source>
</evidence>
<dbReference type="GO" id="GO:0005829">
    <property type="term" value="C:cytosol"/>
    <property type="evidence" value="ECO:0007669"/>
    <property type="project" value="TreeGrafter"/>
</dbReference>
<evidence type="ECO:0000256" key="8">
    <source>
        <dbReference type="ARBA" id="ARBA00023235"/>
    </source>
</evidence>
<feature type="binding site" evidence="9">
    <location>
        <begin position="9"/>
        <end position="11"/>
    </location>
    <ligand>
        <name>substrate</name>
    </ligand>
</feature>
<evidence type="ECO:0000313" key="12">
    <source>
        <dbReference type="Proteomes" id="UP000320585"/>
    </source>
</evidence>
<comment type="subunit">
    <text evidence="9 10">Homodimer.</text>
</comment>
<comment type="catalytic activity">
    <reaction evidence="9 10">
        <text>D-glyceraldehyde 3-phosphate = dihydroxyacetone phosphate</text>
        <dbReference type="Rhea" id="RHEA:18585"/>
        <dbReference type="ChEBI" id="CHEBI:57642"/>
        <dbReference type="ChEBI" id="CHEBI:59776"/>
        <dbReference type="EC" id="5.3.1.1"/>
    </reaction>
</comment>
<dbReference type="PROSITE" id="PS51440">
    <property type="entry name" value="TIM_2"/>
    <property type="match status" value="1"/>
</dbReference>
<reference evidence="12" key="1">
    <citation type="submission" date="2019-05" db="EMBL/GenBank/DDBJ databases">
        <title>Complete genome sequencing of Dialister sp. strain 5BBH33.</title>
        <authorList>
            <person name="Sakamoto M."/>
            <person name="Murakami T."/>
            <person name="Mori H."/>
        </authorList>
    </citation>
    <scope>NUCLEOTIDE SEQUENCE [LARGE SCALE GENOMIC DNA]</scope>
    <source>
        <strain evidence="12">5BBH33</strain>
    </source>
</reference>
<dbReference type="InterPro" id="IPR020861">
    <property type="entry name" value="Triosephosphate_isomerase_AS"/>
</dbReference>
<dbReference type="Gene3D" id="3.20.20.70">
    <property type="entry name" value="Aldolase class I"/>
    <property type="match status" value="1"/>
</dbReference>
<dbReference type="UniPathway" id="UPA00109">
    <property type="reaction ID" value="UER00189"/>
</dbReference>
<keyword evidence="8 9" id="KW-0413">Isomerase</keyword>
<proteinExistence type="inferred from homology"/>
<dbReference type="SUPFAM" id="SSF51351">
    <property type="entry name" value="Triosephosphate isomerase (TIM)"/>
    <property type="match status" value="1"/>
</dbReference>
<keyword evidence="5 9" id="KW-0312">Gluconeogenesis</keyword>
<keyword evidence="6 9" id="KW-0963">Cytoplasm</keyword>
<dbReference type="PANTHER" id="PTHR21139:SF42">
    <property type="entry name" value="TRIOSEPHOSPHATE ISOMERASE"/>
    <property type="match status" value="1"/>
</dbReference>
<evidence type="ECO:0000256" key="6">
    <source>
        <dbReference type="ARBA" id="ARBA00022490"/>
    </source>
</evidence>
<dbReference type="GeneID" id="92716316"/>
<dbReference type="GO" id="GO:0046166">
    <property type="term" value="P:glyceraldehyde-3-phosphate biosynthetic process"/>
    <property type="evidence" value="ECO:0007669"/>
    <property type="project" value="TreeGrafter"/>
</dbReference>
<sequence>MRKKLIAGNWKMNQTVTEAGHYFEKFKVKAREDVDLVFILPFTDIPVAKFFISRSSIGLGAQNMYPAESGAFTGEISPLMLKDLGCTYVICGHSERREILGESDEFIARKVKCALDHDITPILCVGETKDEHDAGKTEEKIETQVRAALEKIPTDKVSNVVIAYEPIWAIGSGAAATADEAEAVAKLIRQIVKNIAGKKVSDQVRILYGGSVNAGNINDFTGEKDIDGALVGGASLKPEEFISIYQKA</sequence>
<dbReference type="InterPro" id="IPR013785">
    <property type="entry name" value="Aldolase_TIM"/>
</dbReference>
<comment type="pathway">
    <text evidence="1 9 10">Carbohydrate degradation; glycolysis; D-glyceraldehyde 3-phosphate from glycerone phosphate: step 1/1.</text>
</comment>